<dbReference type="AlphaFoldDB" id="A0A8S4PEH4"/>
<keyword evidence="1" id="KW-0677">Repeat</keyword>
<dbReference type="SUPFAM" id="SSF54928">
    <property type="entry name" value="RNA-binding domain, RBD"/>
    <property type="match status" value="3"/>
</dbReference>
<protein>
    <recommendedName>
        <fullName evidence="5">RRM domain-containing protein</fullName>
    </recommendedName>
</protein>
<sequence length="576" mass="64356">MSCLTVDSKGYYSVSFPKPSPTCTKQEVQGLFGLFGKIAECKCANKTVTISFETELAARKAIHTLGDKFNIEAQSSRPDLEEETENTDSMETEIYIGNIPAQLSKEELTMMLQDYHLIQLRMFNKNTKRFAFAKFIGLHEACQAVIAFHNKVVYGREIVLRLVCDKPESEEESSIVESVEENAADGDVGENQYKDLPMEGNGPYPQLFIGNIPLNYNLEQIKRELNTSYPNTIGQIVLKNADHNKNKMAFVEVRNKKVGDGIIADLNASMIQEHRVIVTWSKASVSQFNHNPLKLQVHIGNIPSSLKKDDIKKLVEEFGPVSNISLKKDVDFNFSFVDVDTELIARNIIAGLNHKSVQGRQLRADFSAKGHQLLRKLGTHVHDEQDSLHSTESGGKDQDVTNSLDTSLSKQSVKNILPNSSHVSIDSRQPSAPETSRSKLLRSILTNSKHDTQNEQCQAKVANPRAMKMETPVEQNGLLDSEAAIENASDHGGHHQHNWKSHQNISDIQQVLGSTVPMQSKCKTAVQLCQRAQVFMSEALDDCPFCQKTNQLMNDLLLLLQDMNEQAHSDRVANNT</sequence>
<evidence type="ECO:0000313" key="6">
    <source>
        <dbReference type="EMBL" id="CAH1792360.1"/>
    </source>
</evidence>
<feature type="compositionally biased region" description="Polar residues" evidence="4">
    <location>
        <begin position="400"/>
        <end position="435"/>
    </location>
</feature>
<evidence type="ECO:0000259" key="5">
    <source>
        <dbReference type="PROSITE" id="PS50102"/>
    </source>
</evidence>
<name>A0A8S4PEH4_OWEFU</name>
<dbReference type="SMART" id="SM00360">
    <property type="entry name" value="RRM"/>
    <property type="match status" value="4"/>
</dbReference>
<comment type="caution">
    <text evidence="6">The sequence shown here is derived from an EMBL/GenBank/DDBJ whole genome shotgun (WGS) entry which is preliminary data.</text>
</comment>
<proteinExistence type="predicted"/>
<dbReference type="EMBL" id="CAIIXF020000008">
    <property type="protein sequence ID" value="CAH1792360.1"/>
    <property type="molecule type" value="Genomic_DNA"/>
</dbReference>
<keyword evidence="7" id="KW-1185">Reference proteome</keyword>
<feature type="domain" description="RRM" evidence="5">
    <location>
        <begin position="205"/>
        <end position="283"/>
    </location>
</feature>
<dbReference type="InterPro" id="IPR035979">
    <property type="entry name" value="RBD_domain_sf"/>
</dbReference>
<evidence type="ECO:0000313" key="7">
    <source>
        <dbReference type="Proteomes" id="UP000749559"/>
    </source>
</evidence>
<feature type="region of interest" description="Disordered" evidence="4">
    <location>
        <begin position="382"/>
        <end position="437"/>
    </location>
</feature>
<evidence type="ECO:0000256" key="1">
    <source>
        <dbReference type="ARBA" id="ARBA00022737"/>
    </source>
</evidence>
<evidence type="ECO:0000256" key="2">
    <source>
        <dbReference type="ARBA" id="ARBA00022884"/>
    </source>
</evidence>
<dbReference type="PANTHER" id="PTHR24012">
    <property type="entry name" value="RNA BINDING PROTEIN"/>
    <property type="match status" value="1"/>
</dbReference>
<reference evidence="6" key="1">
    <citation type="submission" date="2022-03" db="EMBL/GenBank/DDBJ databases">
        <authorList>
            <person name="Martin C."/>
        </authorList>
    </citation>
    <scope>NUCLEOTIDE SEQUENCE</scope>
</reference>
<keyword evidence="2 3" id="KW-0694">RNA-binding</keyword>
<dbReference type="Pfam" id="PF00076">
    <property type="entry name" value="RRM_1"/>
    <property type="match status" value="2"/>
</dbReference>
<dbReference type="OrthoDB" id="21643at2759"/>
<dbReference type="InterPro" id="IPR012677">
    <property type="entry name" value="Nucleotide-bd_a/b_plait_sf"/>
</dbReference>
<evidence type="ECO:0000256" key="4">
    <source>
        <dbReference type="SAM" id="MobiDB-lite"/>
    </source>
</evidence>
<dbReference type="PROSITE" id="PS50102">
    <property type="entry name" value="RRM"/>
    <property type="match status" value="3"/>
</dbReference>
<dbReference type="GO" id="GO:0003723">
    <property type="term" value="F:RNA binding"/>
    <property type="evidence" value="ECO:0007669"/>
    <property type="project" value="UniProtKB-UniRule"/>
</dbReference>
<accession>A0A8S4PEH4</accession>
<dbReference type="Gene3D" id="3.30.70.330">
    <property type="match status" value="3"/>
</dbReference>
<dbReference type="CDD" id="cd00590">
    <property type="entry name" value="RRM_SF"/>
    <property type="match status" value="2"/>
</dbReference>
<evidence type="ECO:0000256" key="3">
    <source>
        <dbReference type="PROSITE-ProRule" id="PRU00176"/>
    </source>
</evidence>
<dbReference type="Proteomes" id="UP000749559">
    <property type="component" value="Unassembled WGS sequence"/>
</dbReference>
<gene>
    <name evidence="6" type="ORF">OFUS_LOCUS17331</name>
</gene>
<dbReference type="InterPro" id="IPR000504">
    <property type="entry name" value="RRM_dom"/>
</dbReference>
<feature type="domain" description="RRM" evidence="5">
    <location>
        <begin position="92"/>
        <end position="165"/>
    </location>
</feature>
<feature type="domain" description="RRM" evidence="5">
    <location>
        <begin position="295"/>
        <end position="369"/>
    </location>
</feature>
<organism evidence="6 7">
    <name type="scientific">Owenia fusiformis</name>
    <name type="common">Polychaete worm</name>
    <dbReference type="NCBI Taxonomy" id="6347"/>
    <lineage>
        <taxon>Eukaryota</taxon>
        <taxon>Metazoa</taxon>
        <taxon>Spiralia</taxon>
        <taxon>Lophotrochozoa</taxon>
        <taxon>Annelida</taxon>
        <taxon>Polychaeta</taxon>
        <taxon>Sedentaria</taxon>
        <taxon>Canalipalpata</taxon>
        <taxon>Sabellida</taxon>
        <taxon>Oweniida</taxon>
        <taxon>Oweniidae</taxon>
        <taxon>Owenia</taxon>
    </lineage>
</organism>
<feature type="compositionally biased region" description="Basic and acidic residues" evidence="4">
    <location>
        <begin position="382"/>
        <end position="399"/>
    </location>
</feature>